<evidence type="ECO:0000313" key="6">
    <source>
        <dbReference type="Proteomes" id="UP000298774"/>
    </source>
</evidence>
<keyword evidence="3" id="KW-0732">Signal</keyword>
<keyword evidence="1" id="KW-0479">Metal-binding</keyword>
<dbReference type="KEGG" id="abf:AMK58_24505"/>
<geneLocation type="plasmid" evidence="5 6">
    <name>p2</name>
</geneLocation>
<evidence type="ECO:0000256" key="2">
    <source>
        <dbReference type="ARBA" id="ARBA00022748"/>
    </source>
</evidence>
<keyword evidence="7" id="KW-1185">Reference proteome</keyword>
<keyword evidence="1" id="KW-0408">Iron</keyword>
<reference evidence="5 6" key="1">
    <citation type="submission" date="2018-09" db="EMBL/GenBank/DDBJ databases">
        <title>Whole genome based analysis of evolution and adaptive divergence in Indian and Brazilian strains of Azospirillum brasilense.</title>
        <authorList>
            <person name="Singh C."/>
            <person name="Tripathi A.K."/>
        </authorList>
    </citation>
    <scope>NUCLEOTIDE SEQUENCE [LARGE SCALE GENOMIC DNA]</scope>
    <source>
        <strain evidence="5 6">MTCC4038</strain>
        <plasmid evidence="5 6">p2</plasmid>
    </source>
</reference>
<dbReference type="GO" id="GO:0017003">
    <property type="term" value="P:protein-heme linkage"/>
    <property type="evidence" value="ECO:0007669"/>
    <property type="project" value="InterPro"/>
</dbReference>
<protein>
    <recommendedName>
        <fullName evidence="8">DUF5666 domain-containing protein</fullName>
    </recommendedName>
</protein>
<accession>A0A0N7I8Z0</accession>
<organism evidence="5 6">
    <name type="scientific">Azospirillum brasilense</name>
    <dbReference type="NCBI Taxonomy" id="192"/>
    <lineage>
        <taxon>Bacteria</taxon>
        <taxon>Pseudomonadati</taxon>
        <taxon>Pseudomonadota</taxon>
        <taxon>Alphaproteobacteria</taxon>
        <taxon>Rhodospirillales</taxon>
        <taxon>Azospirillaceae</taxon>
        <taxon>Azospirillum</taxon>
    </lineage>
</organism>
<dbReference type="GO" id="GO:0017004">
    <property type="term" value="P:cytochrome complex assembly"/>
    <property type="evidence" value="ECO:0007669"/>
    <property type="project" value="UniProtKB-KW"/>
</dbReference>
<name>A0A0N7I8Z0_AZOBR</name>
<dbReference type="EMBL" id="CP032341">
    <property type="protein sequence ID" value="QCO12000.1"/>
    <property type="molecule type" value="Genomic_DNA"/>
</dbReference>
<dbReference type="Proteomes" id="UP001277471">
    <property type="component" value="Unassembled WGS sequence"/>
</dbReference>
<sequence length="123" mass="12576">MNRSTTLPLLAAAVAALLLSGPADAGERQHTVQAASPQPVAEVLRTGSGTVSGTVAAAGATWMTVQDDSARTDVMVRGLLPEGIKPGAPITVTGRVRNGGLMASEIILADGTLHRPSRDHDDD</sequence>
<dbReference type="Proteomes" id="UP000298774">
    <property type="component" value="Plasmid p2"/>
</dbReference>
<keyword evidence="2" id="KW-0201">Cytochrome c-type biogenesis</keyword>
<evidence type="ECO:0000313" key="4">
    <source>
        <dbReference type="EMBL" id="MDX5955283.1"/>
    </source>
</evidence>
<dbReference type="GO" id="GO:0005886">
    <property type="term" value="C:plasma membrane"/>
    <property type="evidence" value="ECO:0007669"/>
    <property type="project" value="InterPro"/>
</dbReference>
<evidence type="ECO:0000313" key="5">
    <source>
        <dbReference type="EMBL" id="QCO12000.1"/>
    </source>
</evidence>
<dbReference type="AlphaFoldDB" id="A0A0N7I8Z0"/>
<feature type="signal peptide" evidence="3">
    <location>
        <begin position="1"/>
        <end position="25"/>
    </location>
</feature>
<dbReference type="EMBL" id="JAWXYC010000005">
    <property type="protein sequence ID" value="MDX5955283.1"/>
    <property type="molecule type" value="Genomic_DNA"/>
</dbReference>
<feature type="chain" id="PRO_5030011994" description="DUF5666 domain-containing protein" evidence="3">
    <location>
        <begin position="26"/>
        <end position="123"/>
    </location>
</feature>
<dbReference type="InterPro" id="IPR036127">
    <property type="entry name" value="CcmE-like_sf"/>
</dbReference>
<evidence type="ECO:0000256" key="3">
    <source>
        <dbReference type="SAM" id="SignalP"/>
    </source>
</evidence>
<dbReference type="GeneID" id="56450931"/>
<proteinExistence type="predicted"/>
<reference evidence="4 7" key="2">
    <citation type="submission" date="2023-11" db="EMBL/GenBank/DDBJ databases">
        <title>MicrobeMod: A computational toolkit for identifying prokaryotic methylation and restriction-modification with nanopore sequencing.</title>
        <authorList>
            <person name="Crits-Christoph A."/>
            <person name="Kang S.C."/>
            <person name="Lee H."/>
            <person name="Ostrov N."/>
        </authorList>
    </citation>
    <scope>NUCLEOTIDE SEQUENCE [LARGE SCALE GENOMIC DNA]</scope>
    <source>
        <strain evidence="4 7">ATCC 29145</strain>
    </source>
</reference>
<gene>
    <name evidence="5" type="ORF">D3868_23385</name>
    <name evidence="4" type="ORF">SIM66_29365</name>
</gene>
<evidence type="ECO:0008006" key="8">
    <source>
        <dbReference type="Google" id="ProtNLM"/>
    </source>
</evidence>
<keyword evidence="1" id="KW-0349">Heme</keyword>
<evidence type="ECO:0000256" key="1">
    <source>
        <dbReference type="ARBA" id="ARBA00022617"/>
    </source>
</evidence>
<evidence type="ECO:0000313" key="7">
    <source>
        <dbReference type="Proteomes" id="UP001277471"/>
    </source>
</evidence>
<dbReference type="SUPFAM" id="SSF82093">
    <property type="entry name" value="Heme chaperone CcmE"/>
    <property type="match status" value="1"/>
</dbReference>
<keyword evidence="5" id="KW-0614">Plasmid</keyword>
<dbReference type="RefSeq" id="WP_035680020.1">
    <property type="nucleotide sequence ID" value="NZ_CP012916.1"/>
</dbReference>